<evidence type="ECO:0000313" key="2">
    <source>
        <dbReference type="EMBL" id="GJS72436.1"/>
    </source>
</evidence>
<name>A0ABQ4Y5I0_9ASTR</name>
<comment type="caution">
    <text evidence="2">The sequence shown here is derived from an EMBL/GenBank/DDBJ whole genome shotgun (WGS) entry which is preliminary data.</text>
</comment>
<accession>A0ABQ4Y5I0</accession>
<dbReference type="GO" id="GO:0003964">
    <property type="term" value="F:RNA-directed DNA polymerase activity"/>
    <property type="evidence" value="ECO:0007669"/>
    <property type="project" value="UniProtKB-KW"/>
</dbReference>
<feature type="domain" description="Reverse transcriptase zinc-binding" evidence="1">
    <location>
        <begin position="193"/>
        <end position="279"/>
    </location>
</feature>
<keyword evidence="2" id="KW-0548">Nucleotidyltransferase</keyword>
<reference evidence="2" key="1">
    <citation type="journal article" date="2022" name="Int. J. Mol. Sci.">
        <title>Draft Genome of Tanacetum Coccineum: Genomic Comparison of Closely Related Tanacetum-Family Plants.</title>
        <authorList>
            <person name="Yamashiro T."/>
            <person name="Shiraishi A."/>
            <person name="Nakayama K."/>
            <person name="Satake H."/>
        </authorList>
    </citation>
    <scope>NUCLEOTIDE SEQUENCE</scope>
</reference>
<organism evidence="2 3">
    <name type="scientific">Tanacetum coccineum</name>
    <dbReference type="NCBI Taxonomy" id="301880"/>
    <lineage>
        <taxon>Eukaryota</taxon>
        <taxon>Viridiplantae</taxon>
        <taxon>Streptophyta</taxon>
        <taxon>Embryophyta</taxon>
        <taxon>Tracheophyta</taxon>
        <taxon>Spermatophyta</taxon>
        <taxon>Magnoliopsida</taxon>
        <taxon>eudicotyledons</taxon>
        <taxon>Gunneridae</taxon>
        <taxon>Pentapetalae</taxon>
        <taxon>asterids</taxon>
        <taxon>campanulids</taxon>
        <taxon>Asterales</taxon>
        <taxon>Asteraceae</taxon>
        <taxon>Asteroideae</taxon>
        <taxon>Anthemideae</taxon>
        <taxon>Anthemidinae</taxon>
        <taxon>Tanacetum</taxon>
    </lineage>
</organism>
<reference evidence="2" key="2">
    <citation type="submission" date="2022-01" db="EMBL/GenBank/DDBJ databases">
        <authorList>
            <person name="Yamashiro T."/>
            <person name="Shiraishi A."/>
            <person name="Satake H."/>
            <person name="Nakayama K."/>
        </authorList>
    </citation>
    <scope>NUCLEOTIDE SEQUENCE</scope>
</reference>
<keyword evidence="3" id="KW-1185">Reference proteome</keyword>
<dbReference type="Pfam" id="PF13966">
    <property type="entry name" value="zf-RVT"/>
    <property type="match status" value="1"/>
</dbReference>
<dbReference type="InterPro" id="IPR026960">
    <property type="entry name" value="RVT-Znf"/>
</dbReference>
<proteinExistence type="predicted"/>
<keyword evidence="2" id="KW-0808">Transferase</keyword>
<dbReference type="PANTHER" id="PTHR33116:SF76">
    <property type="entry name" value="DUF4283 DOMAIN-CONTAINING PROTEIN"/>
    <property type="match status" value="1"/>
</dbReference>
<evidence type="ECO:0000313" key="3">
    <source>
        <dbReference type="Proteomes" id="UP001151760"/>
    </source>
</evidence>
<sequence length="384" mass="44971">MRHFLWCHGSTGKGKSKVAWEIVCLPKVEGGLGIRRLECFNSALMAAHVWKLLTLKESLWVKWIHEYKLKGRNFWDVPLRGNMSWGWRKILKLRPIIRSFIWSQIGNGINTSLWFDRWSELEPIAGLISPRDISRAGLTLQSKVNDILNHGTWVWPQFLIDKYPFLTAYNRPINMDELDRLVWRNNHGNIKTFSVSQVWSDIRVRNTKVEWYSMVWFPSCIPRHAINLWLIVRKKLKTQDLIPVWNISDSLGVVCSLCETTPDSHDHLFFECPFVQRIWIRIKCLAGLDSSNPNIYDIIQDLLPIVKRRTSSSVIAKLVVAASAYYVWQERNWRLFQKGKRTTDQIVECIISSVRLKLLSCKLKKSKNGERMARLWDLPEAIFI</sequence>
<evidence type="ECO:0000259" key="1">
    <source>
        <dbReference type="Pfam" id="PF13966"/>
    </source>
</evidence>
<dbReference type="EMBL" id="BQNB010010078">
    <property type="protein sequence ID" value="GJS72436.1"/>
    <property type="molecule type" value="Genomic_DNA"/>
</dbReference>
<protein>
    <submittedName>
        <fullName evidence="2">Reverse transcriptase domain, reverse transcriptase zinc-binding domain protein</fullName>
    </submittedName>
</protein>
<gene>
    <name evidence="2" type="ORF">Tco_0705277</name>
</gene>
<dbReference type="Proteomes" id="UP001151760">
    <property type="component" value="Unassembled WGS sequence"/>
</dbReference>
<keyword evidence="2" id="KW-0695">RNA-directed DNA polymerase</keyword>
<dbReference type="PANTHER" id="PTHR33116">
    <property type="entry name" value="REVERSE TRANSCRIPTASE ZINC-BINDING DOMAIN-CONTAINING PROTEIN-RELATED-RELATED"/>
    <property type="match status" value="1"/>
</dbReference>